<evidence type="ECO:0000259" key="3">
    <source>
        <dbReference type="PROSITE" id="PS51186"/>
    </source>
</evidence>
<keyword evidence="5" id="KW-1185">Reference proteome</keyword>
<dbReference type="InterPro" id="IPR050832">
    <property type="entry name" value="Bact_Acetyltransf"/>
</dbReference>
<dbReference type="EMBL" id="BSUK01000001">
    <property type="protein sequence ID" value="GMA24070.1"/>
    <property type="molecule type" value="Genomic_DNA"/>
</dbReference>
<feature type="domain" description="N-acetyltransferase" evidence="3">
    <location>
        <begin position="4"/>
        <end position="173"/>
    </location>
</feature>
<dbReference type="Pfam" id="PF00583">
    <property type="entry name" value="Acetyltransf_1"/>
    <property type="match status" value="1"/>
</dbReference>
<dbReference type="RefSeq" id="WP_284292958.1">
    <property type="nucleotide sequence ID" value="NZ_BSUK01000001.1"/>
</dbReference>
<keyword evidence="1" id="KW-0808">Transferase</keyword>
<keyword evidence="2" id="KW-0012">Acyltransferase</keyword>
<name>A0ABQ6I012_9MICO</name>
<dbReference type="PROSITE" id="PS51186">
    <property type="entry name" value="GNAT"/>
    <property type="match status" value="1"/>
</dbReference>
<dbReference type="SUPFAM" id="SSF55729">
    <property type="entry name" value="Acyl-CoA N-acyltransferases (Nat)"/>
    <property type="match status" value="1"/>
</dbReference>
<dbReference type="InterPro" id="IPR016181">
    <property type="entry name" value="Acyl_CoA_acyltransferase"/>
</dbReference>
<evidence type="ECO:0000256" key="2">
    <source>
        <dbReference type="ARBA" id="ARBA00023315"/>
    </source>
</evidence>
<reference evidence="5" key="1">
    <citation type="journal article" date="2019" name="Int. J. Syst. Evol. Microbiol.">
        <title>The Global Catalogue of Microorganisms (GCM) 10K type strain sequencing project: providing services to taxonomists for standard genome sequencing and annotation.</title>
        <authorList>
            <consortium name="The Broad Institute Genomics Platform"/>
            <consortium name="The Broad Institute Genome Sequencing Center for Infectious Disease"/>
            <person name="Wu L."/>
            <person name="Ma J."/>
        </authorList>
    </citation>
    <scope>NUCLEOTIDE SEQUENCE [LARGE SCALE GENOMIC DNA]</scope>
    <source>
        <strain evidence="5">NBRC 106348</strain>
    </source>
</reference>
<dbReference type="Gene3D" id="3.40.630.30">
    <property type="match status" value="1"/>
</dbReference>
<comment type="caution">
    <text evidence="4">The sequence shown here is derived from an EMBL/GenBank/DDBJ whole genome shotgun (WGS) entry which is preliminary data.</text>
</comment>
<evidence type="ECO:0000313" key="4">
    <source>
        <dbReference type="EMBL" id="GMA24070.1"/>
    </source>
</evidence>
<dbReference type="CDD" id="cd04301">
    <property type="entry name" value="NAT_SF"/>
    <property type="match status" value="1"/>
</dbReference>
<dbReference type="PANTHER" id="PTHR43877">
    <property type="entry name" value="AMINOALKYLPHOSPHONATE N-ACETYLTRANSFERASE-RELATED-RELATED"/>
    <property type="match status" value="1"/>
</dbReference>
<gene>
    <name evidence="4" type="ORF">GCM10025864_18290</name>
</gene>
<proteinExistence type="predicted"/>
<evidence type="ECO:0000256" key="1">
    <source>
        <dbReference type="ARBA" id="ARBA00022679"/>
    </source>
</evidence>
<dbReference type="InterPro" id="IPR000182">
    <property type="entry name" value="GNAT_dom"/>
</dbReference>
<protein>
    <recommendedName>
        <fullName evidence="3">N-acetyltransferase domain-containing protein</fullName>
    </recommendedName>
</protein>
<sequence>MGRVDVVRATADDWAAMRDIRLEMLADTPLAYLETLATAQARTEPEWRERARQHTLPGSLVLGAVPLAADGTRTGRWVGTMSGYRRPDGVPCLASVYVAPAHRGSDLPRRLLAGVVVWARDEVGADRLLLEVHEHNPRARRFYEREGFVLTGGGTPYRLDPSTRDLEMALELPRP</sequence>
<dbReference type="PANTHER" id="PTHR43877:SF2">
    <property type="entry name" value="AMINOALKYLPHOSPHONATE N-ACETYLTRANSFERASE-RELATED"/>
    <property type="match status" value="1"/>
</dbReference>
<accession>A0ABQ6I012</accession>
<organism evidence="4 5">
    <name type="scientific">Luteimicrobium album</name>
    <dbReference type="NCBI Taxonomy" id="1054550"/>
    <lineage>
        <taxon>Bacteria</taxon>
        <taxon>Bacillati</taxon>
        <taxon>Actinomycetota</taxon>
        <taxon>Actinomycetes</taxon>
        <taxon>Micrococcales</taxon>
        <taxon>Luteimicrobium</taxon>
    </lineage>
</organism>
<evidence type="ECO:0000313" key="5">
    <source>
        <dbReference type="Proteomes" id="UP001157091"/>
    </source>
</evidence>
<dbReference type="Proteomes" id="UP001157091">
    <property type="component" value="Unassembled WGS sequence"/>
</dbReference>